<keyword evidence="4" id="KW-1185">Reference proteome</keyword>
<dbReference type="KEGG" id="pbor:BSF38_03389"/>
<dbReference type="Pfam" id="PF06439">
    <property type="entry name" value="3keto-disac_hyd"/>
    <property type="match status" value="1"/>
</dbReference>
<dbReference type="OrthoDB" id="2513075at2"/>
<feature type="signal peptide" evidence="1">
    <location>
        <begin position="1"/>
        <end position="29"/>
    </location>
</feature>
<gene>
    <name evidence="3" type="ORF">BSF38_03389</name>
</gene>
<accession>A0A1U7CSI4</accession>
<dbReference type="STRING" id="1387353.BSF38_03389"/>
<reference evidence="4" key="1">
    <citation type="submission" date="2016-12" db="EMBL/GenBank/DDBJ databases">
        <title>Comparative genomics of four Isosphaeraceae planctomycetes: a common pool of plasmids and glycoside hydrolase genes.</title>
        <authorList>
            <person name="Ivanova A."/>
        </authorList>
    </citation>
    <scope>NUCLEOTIDE SEQUENCE [LARGE SCALE GENOMIC DNA]</scope>
    <source>
        <strain evidence="4">PX4</strain>
    </source>
</reference>
<feature type="domain" description="3-keto-alpha-glucoside-1,2-lyase/3-keto-2-hydroxy-glucal hydratase" evidence="2">
    <location>
        <begin position="33"/>
        <end position="195"/>
    </location>
</feature>
<dbReference type="Proteomes" id="UP000186309">
    <property type="component" value="Chromosome"/>
</dbReference>
<dbReference type="RefSeq" id="WP_076351007.1">
    <property type="nucleotide sequence ID" value="NZ_CP019082.1"/>
</dbReference>
<dbReference type="EMBL" id="CP019082">
    <property type="protein sequence ID" value="APW61859.1"/>
    <property type="molecule type" value="Genomic_DNA"/>
</dbReference>
<evidence type="ECO:0000256" key="1">
    <source>
        <dbReference type="SAM" id="SignalP"/>
    </source>
</evidence>
<evidence type="ECO:0000259" key="2">
    <source>
        <dbReference type="Pfam" id="PF06439"/>
    </source>
</evidence>
<feature type="chain" id="PRO_5013115248" description="3-keto-alpha-glucoside-1,2-lyase/3-keto-2-hydroxy-glucal hydratase domain-containing protein" evidence="1">
    <location>
        <begin position="30"/>
        <end position="198"/>
    </location>
</feature>
<dbReference type="AlphaFoldDB" id="A0A1U7CSI4"/>
<dbReference type="InterPro" id="IPR010496">
    <property type="entry name" value="AL/BT2_dom"/>
</dbReference>
<keyword evidence="1" id="KW-0732">Signal</keyword>
<proteinExistence type="predicted"/>
<protein>
    <recommendedName>
        <fullName evidence="2">3-keto-alpha-glucoside-1,2-lyase/3-keto-2-hydroxy-glucal hydratase domain-containing protein</fullName>
    </recommendedName>
</protein>
<dbReference type="GO" id="GO:0016787">
    <property type="term" value="F:hydrolase activity"/>
    <property type="evidence" value="ECO:0007669"/>
    <property type="project" value="InterPro"/>
</dbReference>
<name>A0A1U7CSI4_9BACT</name>
<organism evidence="3 4">
    <name type="scientific">Paludisphaera borealis</name>
    <dbReference type="NCBI Taxonomy" id="1387353"/>
    <lineage>
        <taxon>Bacteria</taxon>
        <taxon>Pseudomonadati</taxon>
        <taxon>Planctomycetota</taxon>
        <taxon>Planctomycetia</taxon>
        <taxon>Isosphaerales</taxon>
        <taxon>Isosphaeraceae</taxon>
        <taxon>Paludisphaera</taxon>
    </lineage>
</organism>
<evidence type="ECO:0000313" key="3">
    <source>
        <dbReference type="EMBL" id="APW61859.1"/>
    </source>
</evidence>
<evidence type="ECO:0000313" key="4">
    <source>
        <dbReference type="Proteomes" id="UP000186309"/>
    </source>
</evidence>
<sequence>MSWHSRHWTVRSSALALLISTLLLPAAQADEPGFKPLFNGKDLSGWRLGKTDLAGKTASEDGRFAVKDGILVITGSKDAPPKMTEIDTLESYDGDFTLRLEFRASRNANSGLHLRDKAFAHQFQIRDYPRVGPYKEVKNFKDDDWNAIEVVVTGAKARCACNGEILEAALAIPDKGPLALQSETNVIEYRNIRIKTAD</sequence>
<dbReference type="Gene3D" id="2.60.120.560">
    <property type="entry name" value="Exo-inulinase, domain 1"/>
    <property type="match status" value="1"/>
</dbReference>